<feature type="binding site" evidence="11">
    <location>
        <begin position="92"/>
        <end position="94"/>
    </location>
    <ligand>
        <name>L-histidine</name>
        <dbReference type="ChEBI" id="CHEBI:57595"/>
    </ligand>
</feature>
<dbReference type="InterPro" id="IPR041715">
    <property type="entry name" value="HisRS-like_core"/>
</dbReference>
<evidence type="ECO:0000256" key="8">
    <source>
        <dbReference type="ARBA" id="ARBA00023146"/>
    </source>
</evidence>
<feature type="domain" description="Aminoacyl-transfer RNA synthetases class-II family profile" evidence="12">
    <location>
        <begin position="22"/>
        <end position="145"/>
    </location>
</feature>
<dbReference type="PROSITE" id="PS50862">
    <property type="entry name" value="AA_TRNA_LIGASE_II"/>
    <property type="match status" value="1"/>
</dbReference>
<dbReference type="InterPro" id="IPR004154">
    <property type="entry name" value="Anticodon-bd"/>
</dbReference>
<dbReference type="RefSeq" id="WP_133323121.1">
    <property type="nucleotide sequence ID" value="NZ_SMTF01000014.1"/>
</dbReference>
<dbReference type="OrthoDB" id="9800814at2"/>
<dbReference type="HAMAP" id="MF_00127">
    <property type="entry name" value="His_tRNA_synth"/>
    <property type="match status" value="1"/>
</dbReference>
<keyword evidence="5 10" id="KW-0547">Nucleotide-binding</keyword>
<protein>
    <recommendedName>
        <fullName evidence="10">Histidine--tRNA ligase</fullName>
        <ecNumber evidence="10">6.1.1.21</ecNumber>
    </recommendedName>
    <alternativeName>
        <fullName evidence="10">Histidyl-tRNA synthetase</fullName>
        <shortName evidence="10">HisRS</shortName>
    </alternativeName>
</protein>
<evidence type="ECO:0000256" key="9">
    <source>
        <dbReference type="ARBA" id="ARBA00047639"/>
    </source>
</evidence>
<comment type="subcellular location">
    <subcellularLocation>
        <location evidence="10">Cytoplasm</location>
    </subcellularLocation>
</comment>
<comment type="catalytic activity">
    <reaction evidence="9 10">
        <text>tRNA(His) + L-histidine + ATP = L-histidyl-tRNA(His) + AMP + diphosphate + H(+)</text>
        <dbReference type="Rhea" id="RHEA:17313"/>
        <dbReference type="Rhea" id="RHEA-COMP:9665"/>
        <dbReference type="Rhea" id="RHEA-COMP:9689"/>
        <dbReference type="ChEBI" id="CHEBI:15378"/>
        <dbReference type="ChEBI" id="CHEBI:30616"/>
        <dbReference type="ChEBI" id="CHEBI:33019"/>
        <dbReference type="ChEBI" id="CHEBI:57595"/>
        <dbReference type="ChEBI" id="CHEBI:78442"/>
        <dbReference type="ChEBI" id="CHEBI:78527"/>
        <dbReference type="ChEBI" id="CHEBI:456215"/>
        <dbReference type="EC" id="6.1.1.21"/>
    </reaction>
</comment>
<evidence type="ECO:0000256" key="4">
    <source>
        <dbReference type="ARBA" id="ARBA00022598"/>
    </source>
</evidence>
<dbReference type="PANTHER" id="PTHR11476">
    <property type="entry name" value="HISTIDYL-TRNA SYNTHETASE"/>
    <property type="match status" value="1"/>
</dbReference>
<evidence type="ECO:0000256" key="1">
    <source>
        <dbReference type="ARBA" id="ARBA00008226"/>
    </source>
</evidence>
<evidence type="ECO:0000256" key="7">
    <source>
        <dbReference type="ARBA" id="ARBA00022917"/>
    </source>
</evidence>
<feature type="binding site" evidence="11">
    <location>
        <position position="122"/>
    </location>
    <ligand>
        <name>L-histidine</name>
        <dbReference type="ChEBI" id="CHEBI:57595"/>
    </ligand>
</feature>
<evidence type="ECO:0000256" key="3">
    <source>
        <dbReference type="ARBA" id="ARBA00022490"/>
    </source>
</evidence>
<proteinExistence type="inferred from homology"/>
<evidence type="ECO:0000313" key="14">
    <source>
        <dbReference type="Proteomes" id="UP000294796"/>
    </source>
</evidence>
<dbReference type="SUPFAM" id="SSF55681">
    <property type="entry name" value="Class II aaRS and biotin synthetases"/>
    <property type="match status" value="1"/>
</dbReference>
<keyword evidence="14" id="KW-1185">Reference proteome</keyword>
<dbReference type="SUPFAM" id="SSF52954">
    <property type="entry name" value="Class II aaRS ABD-related"/>
    <property type="match status" value="1"/>
</dbReference>
<keyword evidence="7 10" id="KW-0648">Protein biosynthesis</keyword>
<gene>
    <name evidence="10" type="primary">hisS</name>
    <name evidence="13" type="ORF">E2F46_13950</name>
</gene>
<sequence>MIKPRTPPGTMELLPREQIAFQRMLDTIRRTFEGFGFLPIETPVFELSDVLLTKTGGETERQVYFVQSTGALGKLAESGAADGLPELALRFDLTVPLARYVAEHEHDLAFPFRRYQMQRVYRGERAQRGRFREFYQCDIDVIGKDALSIRHDAEIPAVIHAVFAALDIGEFTIQFNNRKLLRGWFEGQGIEGDAQMAVLREIDKLDKRGEDAVRETLQGEGFGLSAVVAERLLAFSRVRSASHDDALAKLAALGDGSPLFEEGRDELREVLQRLRALGVPEARYSINLSIARGLDYYTGTVYETTLDAHPQIGSICSGGRYENLASHYTKSKLPGVGISIGLSRLFWQLREAGIVGVAESSVDVLVALLDDAGLDHALALSQQLRAAGLNVETQLEARKLGKQMQYADRAGIRFVVIRGEDEAAKGVVAVKDLRRGEQFEVAEGELGSTLRVEREQWRAQAGLEAAP</sequence>
<evidence type="ECO:0000256" key="11">
    <source>
        <dbReference type="PIRSR" id="PIRSR001549-1"/>
    </source>
</evidence>
<feature type="binding site" evidence="11">
    <location>
        <begin position="296"/>
        <end position="297"/>
    </location>
    <ligand>
        <name>L-histidine</name>
        <dbReference type="ChEBI" id="CHEBI:57595"/>
    </ligand>
</feature>
<dbReference type="InterPro" id="IPR045864">
    <property type="entry name" value="aa-tRNA-synth_II/BPL/LPL"/>
</dbReference>
<dbReference type="EMBL" id="SMTF01000014">
    <property type="protein sequence ID" value="TDK22288.1"/>
    <property type="molecule type" value="Genomic_DNA"/>
</dbReference>
<evidence type="ECO:0000313" key="13">
    <source>
        <dbReference type="EMBL" id="TDK22288.1"/>
    </source>
</evidence>
<dbReference type="InterPro" id="IPR033656">
    <property type="entry name" value="HisRS_anticodon"/>
</dbReference>
<comment type="subunit">
    <text evidence="2 10">Homodimer.</text>
</comment>
<keyword evidence="4 10" id="KW-0436">Ligase</keyword>
<dbReference type="GO" id="GO:0005524">
    <property type="term" value="F:ATP binding"/>
    <property type="evidence" value="ECO:0007669"/>
    <property type="project" value="UniProtKB-UniRule"/>
</dbReference>
<reference evidence="13 14" key="1">
    <citation type="submission" date="2019-03" db="EMBL/GenBank/DDBJ databases">
        <title>Luteimonas zhaokaii sp.nov., isolated from the rectal contents of Plateau pika in Yushu, Qinghai Province, China.</title>
        <authorList>
            <person name="Zhang G."/>
        </authorList>
    </citation>
    <scope>NUCLEOTIDE SEQUENCE [LARGE SCALE GENOMIC DNA]</scope>
    <source>
        <strain evidence="13 14">B9</strain>
    </source>
</reference>
<dbReference type="Proteomes" id="UP000294796">
    <property type="component" value="Unassembled WGS sequence"/>
</dbReference>
<dbReference type="InterPro" id="IPR015807">
    <property type="entry name" value="His-tRNA-ligase"/>
</dbReference>
<dbReference type="PIRSF" id="PIRSF001549">
    <property type="entry name" value="His-tRNA_synth"/>
    <property type="match status" value="1"/>
</dbReference>
<feature type="binding site" evidence="11">
    <location>
        <position position="136"/>
    </location>
    <ligand>
        <name>L-histidine</name>
        <dbReference type="ChEBI" id="CHEBI:57595"/>
    </ligand>
</feature>
<comment type="similarity">
    <text evidence="1 10">Belongs to the class-II aminoacyl-tRNA synthetase family.</text>
</comment>
<evidence type="ECO:0000256" key="10">
    <source>
        <dbReference type="HAMAP-Rule" id="MF_00127"/>
    </source>
</evidence>
<dbReference type="AlphaFoldDB" id="A0A4R5TJQ8"/>
<dbReference type="InterPro" id="IPR036621">
    <property type="entry name" value="Anticodon-bd_dom_sf"/>
</dbReference>
<dbReference type="CDD" id="cd00773">
    <property type="entry name" value="HisRS-like_core"/>
    <property type="match status" value="1"/>
</dbReference>
<dbReference type="EC" id="6.1.1.21" evidence="10"/>
<dbReference type="Gene3D" id="3.30.930.10">
    <property type="entry name" value="Bira Bifunctional Protein, Domain 2"/>
    <property type="match status" value="1"/>
</dbReference>
<dbReference type="Pfam" id="PF03129">
    <property type="entry name" value="HGTP_anticodon"/>
    <property type="match status" value="1"/>
</dbReference>
<dbReference type="PANTHER" id="PTHR11476:SF7">
    <property type="entry name" value="HISTIDINE--TRNA LIGASE"/>
    <property type="match status" value="1"/>
</dbReference>
<dbReference type="GO" id="GO:0006427">
    <property type="term" value="P:histidyl-tRNA aminoacylation"/>
    <property type="evidence" value="ECO:0007669"/>
    <property type="project" value="UniProtKB-UniRule"/>
</dbReference>
<evidence type="ECO:0000256" key="5">
    <source>
        <dbReference type="ARBA" id="ARBA00022741"/>
    </source>
</evidence>
<evidence type="ECO:0000256" key="2">
    <source>
        <dbReference type="ARBA" id="ARBA00011738"/>
    </source>
</evidence>
<name>A0A4R5TJQ8_9GAMM</name>
<organism evidence="13 14">
    <name type="scientific">Luteimonas aestuarii</name>
    <dbReference type="NCBI Taxonomy" id="453837"/>
    <lineage>
        <taxon>Bacteria</taxon>
        <taxon>Pseudomonadati</taxon>
        <taxon>Pseudomonadota</taxon>
        <taxon>Gammaproteobacteria</taxon>
        <taxon>Lysobacterales</taxon>
        <taxon>Lysobacteraceae</taxon>
        <taxon>Luteimonas</taxon>
    </lineage>
</organism>
<dbReference type="GO" id="GO:0005737">
    <property type="term" value="C:cytoplasm"/>
    <property type="evidence" value="ECO:0007669"/>
    <property type="project" value="UniProtKB-SubCell"/>
</dbReference>
<dbReference type="NCBIfam" id="TIGR00442">
    <property type="entry name" value="hisS"/>
    <property type="match status" value="1"/>
</dbReference>
<keyword evidence="8 10" id="KW-0030">Aminoacyl-tRNA synthetase</keyword>
<keyword evidence="3 10" id="KW-0963">Cytoplasm</keyword>
<dbReference type="Gene3D" id="3.40.50.800">
    <property type="entry name" value="Anticodon-binding domain"/>
    <property type="match status" value="1"/>
</dbReference>
<evidence type="ECO:0000259" key="12">
    <source>
        <dbReference type="PROSITE" id="PS50862"/>
    </source>
</evidence>
<dbReference type="InterPro" id="IPR004516">
    <property type="entry name" value="HisRS/HisZ"/>
</dbReference>
<comment type="caution">
    <text evidence="13">The sequence shown here is derived from an EMBL/GenBank/DDBJ whole genome shotgun (WGS) entry which is preliminary data.</text>
</comment>
<keyword evidence="6 10" id="KW-0067">ATP-binding</keyword>
<accession>A0A4R5TJQ8</accession>
<feature type="binding site" evidence="11">
    <location>
        <position position="140"/>
    </location>
    <ligand>
        <name>L-histidine</name>
        <dbReference type="ChEBI" id="CHEBI:57595"/>
    </ligand>
</feature>
<evidence type="ECO:0000256" key="6">
    <source>
        <dbReference type="ARBA" id="ARBA00022840"/>
    </source>
</evidence>
<dbReference type="Pfam" id="PF13393">
    <property type="entry name" value="tRNA-synt_His"/>
    <property type="match status" value="1"/>
</dbReference>
<dbReference type="GO" id="GO:0004821">
    <property type="term" value="F:histidine-tRNA ligase activity"/>
    <property type="evidence" value="ECO:0007669"/>
    <property type="project" value="UniProtKB-UniRule"/>
</dbReference>
<dbReference type="InterPro" id="IPR006195">
    <property type="entry name" value="aa-tRNA-synth_II"/>
</dbReference>
<dbReference type="CDD" id="cd00859">
    <property type="entry name" value="HisRS_anticodon"/>
    <property type="match status" value="1"/>
</dbReference>
<feature type="binding site" evidence="11">
    <location>
        <position position="292"/>
    </location>
    <ligand>
        <name>L-histidine</name>
        <dbReference type="ChEBI" id="CHEBI:57595"/>
    </ligand>
</feature>